<keyword evidence="5" id="KW-0808">Transferase</keyword>
<dbReference type="InterPro" id="IPR036388">
    <property type="entry name" value="WH-like_DNA-bd_sf"/>
</dbReference>
<feature type="compositionally biased region" description="Acidic residues" evidence="15">
    <location>
        <begin position="338"/>
        <end position="352"/>
    </location>
</feature>
<dbReference type="InterPro" id="IPR015285">
    <property type="entry name" value="RIO2_wHTH_N"/>
</dbReference>
<comment type="cofactor">
    <cofactor evidence="1">
        <name>Mg(2+)</name>
        <dbReference type="ChEBI" id="CHEBI:18420"/>
    </cofactor>
</comment>
<dbReference type="InterPro" id="IPR018934">
    <property type="entry name" value="RIO_dom"/>
</dbReference>
<comment type="similarity">
    <text evidence="2">Belongs to the protein kinase superfamily. RIO-type Ser/Thr kinase family.</text>
</comment>
<dbReference type="Gene3D" id="1.10.510.10">
    <property type="entry name" value="Transferase(Phosphotransferase) domain 1"/>
    <property type="match status" value="1"/>
</dbReference>
<evidence type="ECO:0000256" key="2">
    <source>
        <dbReference type="ARBA" id="ARBA00009196"/>
    </source>
</evidence>
<dbReference type="SUPFAM" id="SSF56112">
    <property type="entry name" value="Protein kinase-like (PK-like)"/>
    <property type="match status" value="1"/>
</dbReference>
<keyword evidence="7" id="KW-0547">Nucleotide-binding</keyword>
<dbReference type="EC" id="2.7.11.1" evidence="3"/>
<dbReference type="FunFam" id="1.10.10.10:FF:000053">
    <property type="entry name" value="Serine/threonine-protein kinase RIO2"/>
    <property type="match status" value="1"/>
</dbReference>
<organism evidence="17">
    <name type="scientific">Alexandrium monilatum</name>
    <dbReference type="NCBI Taxonomy" id="311494"/>
    <lineage>
        <taxon>Eukaryota</taxon>
        <taxon>Sar</taxon>
        <taxon>Alveolata</taxon>
        <taxon>Dinophyceae</taxon>
        <taxon>Gonyaulacales</taxon>
        <taxon>Pyrocystaceae</taxon>
        <taxon>Alexandrium</taxon>
    </lineage>
</organism>
<evidence type="ECO:0000256" key="4">
    <source>
        <dbReference type="ARBA" id="ARBA00022527"/>
    </source>
</evidence>
<dbReference type="CDD" id="cd05144">
    <property type="entry name" value="RIO2_C"/>
    <property type="match status" value="1"/>
</dbReference>
<dbReference type="InterPro" id="IPR011009">
    <property type="entry name" value="Kinase-like_dom_sf"/>
</dbReference>
<keyword evidence="6" id="KW-0479">Metal-binding</keyword>
<evidence type="ECO:0000256" key="7">
    <source>
        <dbReference type="ARBA" id="ARBA00022741"/>
    </source>
</evidence>
<keyword evidence="8" id="KW-0418">Kinase</keyword>
<dbReference type="InterPro" id="IPR036390">
    <property type="entry name" value="WH_DNA-bd_sf"/>
</dbReference>
<dbReference type="GO" id="GO:0004674">
    <property type="term" value="F:protein serine/threonine kinase activity"/>
    <property type="evidence" value="ECO:0007669"/>
    <property type="project" value="UniProtKB-KW"/>
</dbReference>
<evidence type="ECO:0000313" key="17">
    <source>
        <dbReference type="EMBL" id="CAE4617817.1"/>
    </source>
</evidence>
<dbReference type="Gene3D" id="1.10.10.10">
    <property type="entry name" value="Winged helix-like DNA-binding domain superfamily/Winged helix DNA-binding domain"/>
    <property type="match status" value="1"/>
</dbReference>
<accession>A0A7S4VAN1</accession>
<dbReference type="SUPFAM" id="SSF46785">
    <property type="entry name" value="Winged helix' DNA-binding domain"/>
    <property type="match status" value="1"/>
</dbReference>
<dbReference type="PANTHER" id="PTHR45852:SF1">
    <property type="entry name" value="SERINE_THREONINE-PROTEIN KINASE RIO2"/>
    <property type="match status" value="1"/>
</dbReference>
<dbReference type="FunFam" id="3.30.200.20:FF:000052">
    <property type="entry name" value="Serine/threonine-protein kinase RIO2"/>
    <property type="match status" value="1"/>
</dbReference>
<dbReference type="Gene3D" id="3.30.200.20">
    <property type="entry name" value="Phosphorylase Kinase, domain 1"/>
    <property type="match status" value="1"/>
</dbReference>
<evidence type="ECO:0000256" key="13">
    <source>
        <dbReference type="ARBA" id="ARBA00068353"/>
    </source>
</evidence>
<evidence type="ECO:0000259" key="16">
    <source>
        <dbReference type="SMART" id="SM00090"/>
    </source>
</evidence>
<evidence type="ECO:0000256" key="12">
    <source>
        <dbReference type="ARBA" id="ARBA00048679"/>
    </source>
</evidence>
<dbReference type="Pfam" id="PF09202">
    <property type="entry name" value="Rio2_N"/>
    <property type="match status" value="1"/>
</dbReference>
<dbReference type="InterPro" id="IPR030484">
    <property type="entry name" value="Rio2"/>
</dbReference>
<keyword evidence="9" id="KW-0067">ATP-binding</keyword>
<gene>
    <name evidence="17" type="ORF">AMON00008_LOCUS37041</name>
</gene>
<dbReference type="InterPro" id="IPR000687">
    <property type="entry name" value="RIO_kinase"/>
</dbReference>
<evidence type="ECO:0000256" key="1">
    <source>
        <dbReference type="ARBA" id="ARBA00001946"/>
    </source>
</evidence>
<feature type="compositionally biased region" description="Low complexity" evidence="15">
    <location>
        <begin position="384"/>
        <end position="401"/>
    </location>
</feature>
<evidence type="ECO:0000256" key="5">
    <source>
        <dbReference type="ARBA" id="ARBA00022679"/>
    </source>
</evidence>
<dbReference type="Pfam" id="PF01163">
    <property type="entry name" value="RIO1"/>
    <property type="match status" value="1"/>
</dbReference>
<dbReference type="GO" id="GO:0005524">
    <property type="term" value="F:ATP binding"/>
    <property type="evidence" value="ECO:0007669"/>
    <property type="project" value="UniProtKB-KW"/>
</dbReference>
<evidence type="ECO:0000256" key="6">
    <source>
        <dbReference type="ARBA" id="ARBA00022723"/>
    </source>
</evidence>
<feature type="domain" description="RIO kinase" evidence="16">
    <location>
        <begin position="64"/>
        <end position="290"/>
    </location>
</feature>
<protein>
    <recommendedName>
        <fullName evidence="13">Serine/threonine-protein kinase RIO2</fullName>
        <ecNumber evidence="3">2.7.11.1</ecNumber>
    </recommendedName>
    <alternativeName>
        <fullName evidence="14">Serine/threonine-protein kinase rio2</fullName>
    </alternativeName>
</protein>
<dbReference type="PROSITE" id="PS01245">
    <property type="entry name" value="RIO1"/>
    <property type="match status" value="1"/>
</dbReference>
<evidence type="ECO:0000256" key="10">
    <source>
        <dbReference type="ARBA" id="ARBA00022842"/>
    </source>
</evidence>
<evidence type="ECO:0000256" key="15">
    <source>
        <dbReference type="SAM" id="MobiDB-lite"/>
    </source>
</evidence>
<dbReference type="InterPro" id="IPR018935">
    <property type="entry name" value="RIO_kinase_CS"/>
</dbReference>
<dbReference type="SMART" id="SM00090">
    <property type="entry name" value="RIO"/>
    <property type="match status" value="1"/>
</dbReference>
<name>A0A7S4VAN1_9DINO</name>
<feature type="compositionally biased region" description="Basic and acidic residues" evidence="15">
    <location>
        <begin position="463"/>
        <end position="479"/>
    </location>
</feature>
<keyword evidence="4" id="KW-0723">Serine/threonine-protein kinase</keyword>
<evidence type="ECO:0000256" key="14">
    <source>
        <dbReference type="ARBA" id="ARBA00068837"/>
    </source>
</evidence>
<dbReference type="EMBL" id="HBNR01052783">
    <property type="protein sequence ID" value="CAE4617817.1"/>
    <property type="molecule type" value="Transcribed_RNA"/>
</dbReference>
<proteinExistence type="inferred from homology"/>
<evidence type="ECO:0000256" key="9">
    <source>
        <dbReference type="ARBA" id="ARBA00022840"/>
    </source>
</evidence>
<comment type="catalytic activity">
    <reaction evidence="12">
        <text>L-seryl-[protein] + ATP = O-phospho-L-seryl-[protein] + ADP + H(+)</text>
        <dbReference type="Rhea" id="RHEA:17989"/>
        <dbReference type="Rhea" id="RHEA-COMP:9863"/>
        <dbReference type="Rhea" id="RHEA-COMP:11604"/>
        <dbReference type="ChEBI" id="CHEBI:15378"/>
        <dbReference type="ChEBI" id="CHEBI:29999"/>
        <dbReference type="ChEBI" id="CHEBI:30616"/>
        <dbReference type="ChEBI" id="CHEBI:83421"/>
        <dbReference type="ChEBI" id="CHEBI:456216"/>
        <dbReference type="EC" id="2.7.11.1"/>
    </reaction>
</comment>
<comment type="catalytic activity">
    <reaction evidence="11">
        <text>L-threonyl-[protein] + ATP = O-phospho-L-threonyl-[protein] + ADP + H(+)</text>
        <dbReference type="Rhea" id="RHEA:46608"/>
        <dbReference type="Rhea" id="RHEA-COMP:11060"/>
        <dbReference type="Rhea" id="RHEA-COMP:11605"/>
        <dbReference type="ChEBI" id="CHEBI:15378"/>
        <dbReference type="ChEBI" id="CHEBI:30013"/>
        <dbReference type="ChEBI" id="CHEBI:30616"/>
        <dbReference type="ChEBI" id="CHEBI:61977"/>
        <dbReference type="ChEBI" id="CHEBI:456216"/>
        <dbReference type="EC" id="2.7.11.1"/>
    </reaction>
</comment>
<sequence>MKLDPTIFRYVTREEFRVLQAVEMGMRNHELVPVPLIETIAKVNRGCTYKILQTLLRHKLVGHEGKKYDGYRLTYFGYDFLALRALLARGTIVAVGRRLGVGKESDVHYCQGADGEVLALKLHRLGRVSFRAIKEKRDYLQHRQHASWMYMARLAAMKEFAYMKALKDEGFPVPTPVDQNRHCVIMSFIHAVPLFHLRTLRHPNQVLERLMRLLVRLARAGIVHGDFNEFNLMINKDEKVTLIDFPQIIHLSHENAKDHFDRDVRSICEFFRKRINIDVEQWPTFDEVMAEVAASPEAPVLANAPVVEGLGRREDAVLVAAHEEDRGRREDGEGAGSEGEEDSSSAEEDGATDPEAKENPEGFQPLHAPGEQGPHAGELEAEAEAAGASGDAPAGGEPPAGEGNGGGQPGSDSDDSSSEASDGPGQVNVKSGRRTRHRQTAKEARKNLQKQQKQRPAKANNSKAKELRKAKHEIRDFMC</sequence>
<evidence type="ECO:0000256" key="3">
    <source>
        <dbReference type="ARBA" id="ARBA00012513"/>
    </source>
</evidence>
<reference evidence="17" key="1">
    <citation type="submission" date="2021-01" db="EMBL/GenBank/DDBJ databases">
        <authorList>
            <person name="Corre E."/>
            <person name="Pelletier E."/>
            <person name="Niang G."/>
            <person name="Scheremetjew M."/>
            <person name="Finn R."/>
            <person name="Kale V."/>
            <person name="Holt S."/>
            <person name="Cochrane G."/>
            <person name="Meng A."/>
            <person name="Brown T."/>
            <person name="Cohen L."/>
        </authorList>
    </citation>
    <scope>NUCLEOTIDE SEQUENCE</scope>
    <source>
        <strain evidence="17">CCMP3105</strain>
    </source>
</reference>
<dbReference type="GO" id="GO:0046872">
    <property type="term" value="F:metal ion binding"/>
    <property type="evidence" value="ECO:0007669"/>
    <property type="project" value="UniProtKB-KW"/>
</dbReference>
<dbReference type="GO" id="GO:0005829">
    <property type="term" value="C:cytosol"/>
    <property type="evidence" value="ECO:0007669"/>
    <property type="project" value="TreeGrafter"/>
</dbReference>
<evidence type="ECO:0000256" key="11">
    <source>
        <dbReference type="ARBA" id="ARBA00047899"/>
    </source>
</evidence>
<keyword evidence="10" id="KW-0460">Magnesium</keyword>
<dbReference type="PANTHER" id="PTHR45852">
    <property type="entry name" value="SER/THR-PROTEIN KINASE RIO2"/>
    <property type="match status" value="1"/>
</dbReference>
<dbReference type="GO" id="GO:0005634">
    <property type="term" value="C:nucleus"/>
    <property type="evidence" value="ECO:0007669"/>
    <property type="project" value="TreeGrafter"/>
</dbReference>
<feature type="region of interest" description="Disordered" evidence="15">
    <location>
        <begin position="320"/>
        <end position="479"/>
    </location>
</feature>
<evidence type="ECO:0000256" key="8">
    <source>
        <dbReference type="ARBA" id="ARBA00022777"/>
    </source>
</evidence>
<dbReference type="GO" id="GO:0030490">
    <property type="term" value="P:maturation of SSU-rRNA"/>
    <property type="evidence" value="ECO:0007669"/>
    <property type="project" value="TreeGrafter"/>
</dbReference>
<dbReference type="AlphaFoldDB" id="A0A7S4VAN1"/>
<feature type="compositionally biased region" description="Basic and acidic residues" evidence="15">
    <location>
        <begin position="320"/>
        <end position="332"/>
    </location>
</feature>
<dbReference type="GO" id="GO:0030688">
    <property type="term" value="C:preribosome, small subunit precursor"/>
    <property type="evidence" value="ECO:0007669"/>
    <property type="project" value="TreeGrafter"/>
</dbReference>